<sequence>MQQLYLGGRVFTADPARPWAEALLVDDGRISTVGSVAECRAAAAAEAPEEIDVSGCVVLPGFVDGHSHLLMTGAALAKAQLRTATTLDEIRRRLVEWAEANPDSPYVLATGFLFEAVPGNEPHREMLDDLFPDRPVFVESFDLHCGWVNSAALELLEITDRTPDPVGGEIRRDPATGRATGYLLETALHDHMWAFLARVDDATRDQQLATAMRALNAAGTTTAVDMAVDDDDAGAFVRAEENGTLTLRVIGHWIIRNTGDDARNLAQVREAARRRDTHDGPMFRVAGIKLVTDGTIDACTAAMIDPYTTGTNCDPIWPPERMEPVVELADQLGLQVACHAIGDLAVRNAIDAIERAQRVNGTGDRRHRIEHLEYADPADIPRLGANGITASMQPVHCDPEIAGLWSEVLGPERAHWGFAWPEYVRTGATLAFGTDTPTAPYEPLPNMYIGATRRSPGNPDLEPLRPDFALPVDETIVHGTADAAWASFEEDRLGVLKPGACADLVVIDDDPFANGPGALLAARVRRTVVAGRTVHSNP</sequence>
<organism evidence="2">
    <name type="scientific">freshwater metagenome</name>
    <dbReference type="NCBI Taxonomy" id="449393"/>
    <lineage>
        <taxon>unclassified sequences</taxon>
        <taxon>metagenomes</taxon>
        <taxon>ecological metagenomes</taxon>
    </lineage>
</organism>
<accession>A0A6J6DBI1</accession>
<name>A0A6J6DBI1_9ZZZZ</name>
<evidence type="ECO:0000313" key="2">
    <source>
        <dbReference type="EMBL" id="CAB4561360.1"/>
    </source>
</evidence>
<dbReference type="GO" id="GO:0016810">
    <property type="term" value="F:hydrolase activity, acting on carbon-nitrogen (but not peptide) bonds"/>
    <property type="evidence" value="ECO:0007669"/>
    <property type="project" value="InterPro"/>
</dbReference>
<dbReference type="Gene3D" id="3.10.310.70">
    <property type="match status" value="1"/>
</dbReference>
<protein>
    <submittedName>
        <fullName evidence="2">Unannotated protein</fullName>
    </submittedName>
</protein>
<dbReference type="SUPFAM" id="SSF51556">
    <property type="entry name" value="Metallo-dependent hydrolases"/>
    <property type="match status" value="1"/>
</dbReference>
<dbReference type="Pfam" id="PF07969">
    <property type="entry name" value="Amidohydro_3"/>
    <property type="match status" value="1"/>
</dbReference>
<dbReference type="PANTHER" id="PTHR22642:SF20">
    <property type="entry name" value="AMIDOHYDROLASE 3 DOMAIN-CONTAINING PROTEIN"/>
    <property type="match status" value="1"/>
</dbReference>
<dbReference type="InterPro" id="IPR033932">
    <property type="entry name" value="YtcJ-like"/>
</dbReference>
<dbReference type="Gene3D" id="2.30.40.10">
    <property type="entry name" value="Urease, subunit C, domain 1"/>
    <property type="match status" value="1"/>
</dbReference>
<dbReference type="CDD" id="cd01300">
    <property type="entry name" value="YtcJ_like"/>
    <property type="match status" value="1"/>
</dbReference>
<dbReference type="PANTHER" id="PTHR22642">
    <property type="entry name" value="IMIDAZOLONEPROPIONASE"/>
    <property type="match status" value="1"/>
</dbReference>
<proteinExistence type="predicted"/>
<dbReference type="SUPFAM" id="SSF51338">
    <property type="entry name" value="Composite domain of metallo-dependent hydrolases"/>
    <property type="match status" value="1"/>
</dbReference>
<gene>
    <name evidence="2" type="ORF">UFOPK1493_01806</name>
</gene>
<dbReference type="InterPro" id="IPR011059">
    <property type="entry name" value="Metal-dep_hydrolase_composite"/>
</dbReference>
<dbReference type="InterPro" id="IPR013108">
    <property type="entry name" value="Amidohydro_3"/>
</dbReference>
<dbReference type="EMBL" id="CAEZSR010000060">
    <property type="protein sequence ID" value="CAB4561360.1"/>
    <property type="molecule type" value="Genomic_DNA"/>
</dbReference>
<evidence type="ECO:0000259" key="1">
    <source>
        <dbReference type="Pfam" id="PF07969"/>
    </source>
</evidence>
<dbReference type="Gene3D" id="3.20.20.140">
    <property type="entry name" value="Metal-dependent hydrolases"/>
    <property type="match status" value="1"/>
</dbReference>
<dbReference type="InterPro" id="IPR032466">
    <property type="entry name" value="Metal_Hydrolase"/>
</dbReference>
<dbReference type="AlphaFoldDB" id="A0A6J6DBI1"/>
<feature type="domain" description="Amidohydrolase 3" evidence="1">
    <location>
        <begin position="49"/>
        <end position="535"/>
    </location>
</feature>
<reference evidence="2" key="1">
    <citation type="submission" date="2020-05" db="EMBL/GenBank/DDBJ databases">
        <authorList>
            <person name="Chiriac C."/>
            <person name="Salcher M."/>
            <person name="Ghai R."/>
            <person name="Kavagutti S V."/>
        </authorList>
    </citation>
    <scope>NUCLEOTIDE SEQUENCE</scope>
</reference>